<keyword evidence="4" id="KW-0808">Transferase</keyword>
<dbReference type="InterPro" id="IPR002495">
    <property type="entry name" value="Glyco_trans_8"/>
</dbReference>
<dbReference type="GO" id="GO:0005978">
    <property type="term" value="P:glycogen biosynthetic process"/>
    <property type="evidence" value="ECO:0007669"/>
    <property type="project" value="UniProtKB-KW"/>
</dbReference>
<proteinExistence type="inferred from homology"/>
<protein>
    <recommendedName>
        <fullName evidence="10">glycogenin glucosyltransferase</fullName>
        <ecNumber evidence="10">2.4.1.186</ecNumber>
    </recommendedName>
</protein>
<dbReference type="Pfam" id="PF01501">
    <property type="entry name" value="Glyco_transf_8"/>
    <property type="match status" value="1"/>
</dbReference>
<keyword evidence="16" id="KW-1185">Reference proteome</keyword>
<feature type="compositionally biased region" description="Low complexity" evidence="14">
    <location>
        <begin position="420"/>
        <end position="434"/>
    </location>
</feature>
<evidence type="ECO:0000313" key="16">
    <source>
        <dbReference type="Proteomes" id="UP000215289"/>
    </source>
</evidence>
<keyword evidence="6" id="KW-0320">Glycogen biosynthesis</keyword>
<evidence type="ECO:0000256" key="7">
    <source>
        <dbReference type="ARBA" id="ARBA00023180"/>
    </source>
</evidence>
<evidence type="ECO:0000256" key="4">
    <source>
        <dbReference type="ARBA" id="ARBA00022679"/>
    </source>
</evidence>
<comment type="similarity">
    <text evidence="9">Belongs to the glycosyltransferase 8 family. Glycogenin subfamily.</text>
</comment>
<comment type="catalytic activity">
    <reaction evidence="11">
        <text>[1,4-alpha-D-glucosyl](n)-L-tyrosyl-[glycogenin] + UDP-alpha-D-glucose = [1,4-alpha-D-glucosyl](n+1)-L-tyrosyl-[glycogenin] + UDP + H(+)</text>
        <dbReference type="Rhea" id="RHEA:56560"/>
        <dbReference type="Rhea" id="RHEA-COMP:14606"/>
        <dbReference type="Rhea" id="RHEA-COMP:14607"/>
        <dbReference type="ChEBI" id="CHEBI:15378"/>
        <dbReference type="ChEBI" id="CHEBI:58223"/>
        <dbReference type="ChEBI" id="CHEBI:58885"/>
        <dbReference type="ChEBI" id="CHEBI:140574"/>
        <dbReference type="EC" id="2.4.1.186"/>
    </reaction>
</comment>
<comment type="cofactor">
    <cofactor evidence="1">
        <name>Mn(2+)</name>
        <dbReference type="ChEBI" id="CHEBI:29035"/>
    </cofactor>
</comment>
<feature type="compositionally biased region" description="Polar residues" evidence="14">
    <location>
        <begin position="550"/>
        <end position="564"/>
    </location>
</feature>
<evidence type="ECO:0000256" key="3">
    <source>
        <dbReference type="ARBA" id="ARBA00022490"/>
    </source>
</evidence>
<feature type="compositionally biased region" description="Polar residues" evidence="14">
    <location>
        <begin position="527"/>
        <end position="539"/>
    </location>
</feature>
<dbReference type="EMBL" id="NIDN02000104">
    <property type="protein sequence ID" value="RLL96632.1"/>
    <property type="molecule type" value="Genomic_DNA"/>
</dbReference>
<keyword evidence="8" id="KW-0464">Manganese</keyword>
<keyword evidence="3" id="KW-0963">Cytoplasm</keyword>
<evidence type="ECO:0000256" key="14">
    <source>
        <dbReference type="SAM" id="MobiDB-lite"/>
    </source>
</evidence>
<evidence type="ECO:0000256" key="11">
    <source>
        <dbReference type="ARBA" id="ARBA00050886"/>
    </source>
</evidence>
<keyword evidence="7" id="KW-0325">Glycoprotein</keyword>
<dbReference type="STRING" id="1245748.A0A421D3G0"/>
<accession>A0A421D3G0</accession>
<evidence type="ECO:0000256" key="8">
    <source>
        <dbReference type="ARBA" id="ARBA00023211"/>
    </source>
</evidence>
<dbReference type="SUPFAM" id="SSF53448">
    <property type="entry name" value="Nucleotide-diphospho-sugar transferases"/>
    <property type="match status" value="1"/>
</dbReference>
<dbReference type="InterPro" id="IPR029044">
    <property type="entry name" value="Nucleotide-diphossugar_trans"/>
</dbReference>
<evidence type="ECO:0000256" key="5">
    <source>
        <dbReference type="ARBA" id="ARBA00022723"/>
    </source>
</evidence>
<dbReference type="GO" id="GO:0008466">
    <property type="term" value="F:glycogenin glucosyltransferase activity"/>
    <property type="evidence" value="ECO:0007669"/>
    <property type="project" value="UniProtKB-EC"/>
</dbReference>
<gene>
    <name evidence="15" type="ORF">CFD26_103287</name>
</gene>
<comment type="function">
    <text evidence="13">Self-glucosylating initiator of glycogen synthesis. It catalyzes the formation of a short alpha (1,4)-glucosyl chain covalently attached via a glucose 1-O-tyrosyl linkage to internal tyrosine residues and these chains act as primers for the elongation reaction catalyzed by glycogen synthase.</text>
</comment>
<feature type="region of interest" description="Disordered" evidence="14">
    <location>
        <begin position="633"/>
        <end position="656"/>
    </location>
</feature>
<dbReference type="CDD" id="cd02537">
    <property type="entry name" value="GT8_Glycogenin"/>
    <property type="match status" value="1"/>
</dbReference>
<evidence type="ECO:0000256" key="6">
    <source>
        <dbReference type="ARBA" id="ARBA00023056"/>
    </source>
</evidence>
<dbReference type="AlphaFoldDB" id="A0A421D3G0"/>
<organism evidence="15 16">
    <name type="scientific">Aspergillus turcosus</name>
    <dbReference type="NCBI Taxonomy" id="1245748"/>
    <lineage>
        <taxon>Eukaryota</taxon>
        <taxon>Fungi</taxon>
        <taxon>Dikarya</taxon>
        <taxon>Ascomycota</taxon>
        <taxon>Pezizomycotina</taxon>
        <taxon>Eurotiomycetes</taxon>
        <taxon>Eurotiomycetidae</taxon>
        <taxon>Eurotiales</taxon>
        <taxon>Aspergillaceae</taxon>
        <taxon>Aspergillus</taxon>
        <taxon>Aspergillus subgen. Fumigati</taxon>
    </lineage>
</organism>
<evidence type="ECO:0000256" key="1">
    <source>
        <dbReference type="ARBA" id="ARBA00001936"/>
    </source>
</evidence>
<sequence>MVPEGSSVYCTLLLSDTYLPGAVVLAHSLRDNGTKAKLVALYTPDTLQYATIKELQVRPYYFTRLLQTYARTVYDEIIPVQTATNQTPANLWLMDRPDLIATFTKIELWRQTQFKRIVYIDCDVVAVRAPDELLTLEEDFAAAPDVGWPDIFNSGVMVLRPNLQDYYALKALAERGISFDGADQGLLNMHFRKWHRLSFTYNCTPSANYQYIPAYKHFQSTISLIHFIGAQKPWNLPRQVLPVESPYNQLLGRWWAIYDRHYRPVVTVPVHSLPSRFAMVESDTTTYPQETVPQPPLQPHTVRSHSDTQVEQAPREEVFYDQGSTPHGQEVSHVDHGQAVPEEYHPIQSEAAPVRSAVPQYVRGEEHVSAYVQPHSSQPAFTIQTEQPTHQATGALPPPSQPSAANEVHHVHLESEPVVESQAQPPVQSAPPVEVETFEAPKAEWDAAREPPPLNSKPEGIALTESNYTMSEDQRLFQPPASYPEAPKNMWYQVPETKPEPEKVKPIFPWESRAPKPTRVFLEDLPSTVSPASVESPSRSPGEEYKPSMGSRTSWTADEPSTATWGPYSRSNAWDEVPEIHKYIQSIQHGRKAKVQVISGGPSPGTEPSNWRTSGHGPMGMRVTDFPTEVERPSLPVTPAPIRRSFGQGPGDETADEELPIAEGVPRQEDWVGLTIDVFLHLLRATYLYWKFTESVGTPRRALPAPVRSVGERRFIT</sequence>
<dbReference type="FunFam" id="3.90.550.10:FF:000092">
    <property type="entry name" value="Glycogenin 2"/>
    <property type="match status" value="1"/>
</dbReference>
<evidence type="ECO:0000256" key="12">
    <source>
        <dbReference type="ARBA" id="ARBA00052293"/>
    </source>
</evidence>
<dbReference type="Gene3D" id="3.90.550.10">
    <property type="entry name" value="Spore Coat Polysaccharide Biosynthesis Protein SpsA, Chain A"/>
    <property type="match status" value="1"/>
</dbReference>
<dbReference type="GO" id="GO:0005737">
    <property type="term" value="C:cytoplasm"/>
    <property type="evidence" value="ECO:0007669"/>
    <property type="project" value="UniProtKB-SubCell"/>
</dbReference>
<comment type="subcellular location">
    <subcellularLocation>
        <location evidence="2">Cytoplasm</location>
    </subcellularLocation>
</comment>
<dbReference type="InterPro" id="IPR050587">
    <property type="entry name" value="GNT1/Glycosyltrans_8"/>
</dbReference>
<dbReference type="OrthoDB" id="2014201at2759"/>
<evidence type="ECO:0000313" key="15">
    <source>
        <dbReference type="EMBL" id="RLL96632.1"/>
    </source>
</evidence>
<feature type="region of interest" description="Disordered" evidence="14">
    <location>
        <begin position="415"/>
        <end position="434"/>
    </location>
</feature>
<reference evidence="15 16" key="1">
    <citation type="submission" date="2018-08" db="EMBL/GenBank/DDBJ databases">
        <title>Draft genome sequences of two Aspergillus turcosus clinical strains isolated from bronchoalveolar lavage fluid: one azole-susceptible and the other azole-resistant.</title>
        <authorList>
            <person name="Parent-Michaud M."/>
            <person name="Dufresne P.J."/>
            <person name="Fournier E."/>
            <person name="Martineau C."/>
            <person name="Moreira S."/>
            <person name="Perkins V."/>
            <person name="De Repentigny L."/>
            <person name="Dufresne S.F."/>
        </authorList>
    </citation>
    <scope>NUCLEOTIDE SEQUENCE [LARGE SCALE GENOMIC DNA]</scope>
    <source>
        <strain evidence="15">HMR AF 1038</strain>
    </source>
</reference>
<dbReference type="EC" id="2.4.1.186" evidence="10"/>
<dbReference type="GO" id="GO:0046872">
    <property type="term" value="F:metal ion binding"/>
    <property type="evidence" value="ECO:0007669"/>
    <property type="project" value="UniProtKB-KW"/>
</dbReference>
<feature type="region of interest" description="Disordered" evidence="14">
    <location>
        <begin position="524"/>
        <end position="564"/>
    </location>
</feature>
<evidence type="ECO:0000256" key="10">
    <source>
        <dbReference type="ARBA" id="ARBA00038934"/>
    </source>
</evidence>
<evidence type="ECO:0000256" key="2">
    <source>
        <dbReference type="ARBA" id="ARBA00004496"/>
    </source>
</evidence>
<evidence type="ECO:0000256" key="13">
    <source>
        <dbReference type="ARBA" id="ARBA00057883"/>
    </source>
</evidence>
<keyword evidence="5" id="KW-0479">Metal-binding</keyword>
<dbReference type="Proteomes" id="UP000215289">
    <property type="component" value="Unassembled WGS sequence"/>
</dbReference>
<comment type="catalytic activity">
    <reaction evidence="12">
        <text>L-tyrosyl-[glycogenin] + UDP-alpha-D-glucose = alpha-D-glucosyl-L-tyrosyl-[glycogenin] + UDP + H(+)</text>
        <dbReference type="Rhea" id="RHEA:23360"/>
        <dbReference type="Rhea" id="RHEA-COMP:14604"/>
        <dbReference type="Rhea" id="RHEA-COMP:14605"/>
        <dbReference type="ChEBI" id="CHEBI:15378"/>
        <dbReference type="ChEBI" id="CHEBI:46858"/>
        <dbReference type="ChEBI" id="CHEBI:58223"/>
        <dbReference type="ChEBI" id="CHEBI:58885"/>
        <dbReference type="ChEBI" id="CHEBI:140573"/>
        <dbReference type="EC" id="2.4.1.186"/>
    </reaction>
</comment>
<name>A0A421D3G0_9EURO</name>
<comment type="caution">
    <text evidence="15">The sequence shown here is derived from an EMBL/GenBank/DDBJ whole genome shotgun (WGS) entry which is preliminary data.</text>
</comment>
<evidence type="ECO:0000256" key="9">
    <source>
        <dbReference type="ARBA" id="ARBA00038162"/>
    </source>
</evidence>
<dbReference type="PANTHER" id="PTHR11183">
    <property type="entry name" value="GLYCOGENIN SUBFAMILY MEMBER"/>
    <property type="match status" value="1"/>
</dbReference>